<proteinExistence type="predicted"/>
<organism evidence="1 2">
    <name type="scientific">Candidatus Woesebacteria bacterium RIFCSPHIGHO2_12_FULL_41_24</name>
    <dbReference type="NCBI Taxonomy" id="1802510"/>
    <lineage>
        <taxon>Bacteria</taxon>
        <taxon>Candidatus Woeseibacteriota</taxon>
    </lineage>
</organism>
<protein>
    <submittedName>
        <fullName evidence="1">Uncharacterized protein</fullName>
    </submittedName>
</protein>
<accession>A0A1F8ATV7</accession>
<comment type="caution">
    <text evidence="1">The sequence shown here is derived from an EMBL/GenBank/DDBJ whole genome shotgun (WGS) entry which is preliminary data.</text>
</comment>
<gene>
    <name evidence="1" type="ORF">A3E44_04395</name>
</gene>
<dbReference type="AlphaFoldDB" id="A0A1F8ATV7"/>
<dbReference type="Proteomes" id="UP000178603">
    <property type="component" value="Unassembled WGS sequence"/>
</dbReference>
<dbReference type="EMBL" id="MGGW01000005">
    <property type="protein sequence ID" value="OGM55131.1"/>
    <property type="molecule type" value="Genomic_DNA"/>
</dbReference>
<evidence type="ECO:0000313" key="2">
    <source>
        <dbReference type="Proteomes" id="UP000178603"/>
    </source>
</evidence>
<reference evidence="1 2" key="1">
    <citation type="journal article" date="2016" name="Nat. Commun.">
        <title>Thousands of microbial genomes shed light on interconnected biogeochemical processes in an aquifer system.</title>
        <authorList>
            <person name="Anantharaman K."/>
            <person name="Brown C.T."/>
            <person name="Hug L.A."/>
            <person name="Sharon I."/>
            <person name="Castelle C.J."/>
            <person name="Probst A.J."/>
            <person name="Thomas B.C."/>
            <person name="Singh A."/>
            <person name="Wilkins M.J."/>
            <person name="Karaoz U."/>
            <person name="Brodie E.L."/>
            <person name="Williams K.H."/>
            <person name="Hubbard S.S."/>
            <person name="Banfield J.F."/>
        </authorList>
    </citation>
    <scope>NUCLEOTIDE SEQUENCE [LARGE SCALE GENOMIC DNA]</scope>
</reference>
<evidence type="ECO:0000313" key="1">
    <source>
        <dbReference type="EMBL" id="OGM55131.1"/>
    </source>
</evidence>
<name>A0A1F8ATV7_9BACT</name>
<sequence length="159" mass="17659">MADTWPGARMGKMQRYLDTIAGANQLPALLRRVDEFGQREAAGRKDSDFLDPTERMRTLLRDLPGSEELLVTITTTKGRLPNEDSVEGARVRLAMAANLCFKDNRNAIKEGQVEPIQPVGKFLEAQILSRDPGIREREGVPRPEDIVEAEFSVVGPEGN</sequence>